<feature type="domain" description="AMP-dependent synthetase/ligase" evidence="7">
    <location>
        <begin position="32"/>
        <end position="75"/>
    </location>
</feature>
<name>A0AA38HJL0_9CUCU</name>
<proteinExistence type="inferred from homology"/>
<evidence type="ECO:0000313" key="9">
    <source>
        <dbReference type="EMBL" id="KAJ3634514.1"/>
    </source>
</evidence>
<gene>
    <name evidence="9" type="ORF">Zmor_012062</name>
</gene>
<comment type="similarity">
    <text evidence="1">Belongs to the ATP-dependent AMP-binding enzyme family.</text>
</comment>
<dbReference type="Proteomes" id="UP001168821">
    <property type="component" value="Unassembled WGS sequence"/>
</dbReference>
<dbReference type="InterPro" id="IPR025110">
    <property type="entry name" value="AMP-bd_C"/>
</dbReference>
<comment type="function">
    <text evidence="3">Acyl-CoA synthases catalyze the initial reaction in fatty acid metabolism, by forming a thioester with CoA. Has some preference toward medium-chain substrates. Plays a role in adipocyte differentiation.</text>
</comment>
<dbReference type="PANTHER" id="PTHR43201">
    <property type="entry name" value="ACYL-COA SYNTHETASE"/>
    <property type="match status" value="1"/>
</dbReference>
<evidence type="ECO:0000259" key="8">
    <source>
        <dbReference type="Pfam" id="PF13193"/>
    </source>
</evidence>
<dbReference type="InterPro" id="IPR000873">
    <property type="entry name" value="AMP-dep_synth/lig_dom"/>
</dbReference>
<dbReference type="PANTHER" id="PTHR43201:SF5">
    <property type="entry name" value="MEDIUM-CHAIN ACYL-COA LIGASE ACSF2, MITOCHONDRIAL"/>
    <property type="match status" value="1"/>
</dbReference>
<evidence type="ECO:0000256" key="1">
    <source>
        <dbReference type="ARBA" id="ARBA00006432"/>
    </source>
</evidence>
<accession>A0AA38HJL0</accession>
<dbReference type="GO" id="GO:0006631">
    <property type="term" value="P:fatty acid metabolic process"/>
    <property type="evidence" value="ECO:0007669"/>
    <property type="project" value="TreeGrafter"/>
</dbReference>
<evidence type="ECO:0000256" key="5">
    <source>
        <dbReference type="ARBA" id="ARBA00047319"/>
    </source>
</evidence>
<comment type="catalytic activity">
    <reaction evidence="5">
        <text>octanoate + ATP + CoA = octanoyl-CoA + AMP + diphosphate</text>
        <dbReference type="Rhea" id="RHEA:33631"/>
        <dbReference type="ChEBI" id="CHEBI:25646"/>
        <dbReference type="ChEBI" id="CHEBI:30616"/>
        <dbReference type="ChEBI" id="CHEBI:33019"/>
        <dbReference type="ChEBI" id="CHEBI:57287"/>
        <dbReference type="ChEBI" id="CHEBI:57386"/>
        <dbReference type="ChEBI" id="CHEBI:456215"/>
    </reaction>
</comment>
<keyword evidence="10" id="KW-1185">Reference proteome</keyword>
<dbReference type="Gene3D" id="3.30.300.30">
    <property type="match status" value="1"/>
</dbReference>
<evidence type="ECO:0000256" key="3">
    <source>
        <dbReference type="ARBA" id="ARBA00037247"/>
    </source>
</evidence>
<evidence type="ECO:0000256" key="4">
    <source>
        <dbReference type="ARBA" id="ARBA00039638"/>
    </source>
</evidence>
<dbReference type="SUPFAM" id="SSF56801">
    <property type="entry name" value="Acetyl-CoA synthetase-like"/>
    <property type="match status" value="1"/>
</dbReference>
<organism evidence="9 10">
    <name type="scientific">Zophobas morio</name>
    <dbReference type="NCBI Taxonomy" id="2755281"/>
    <lineage>
        <taxon>Eukaryota</taxon>
        <taxon>Metazoa</taxon>
        <taxon>Ecdysozoa</taxon>
        <taxon>Arthropoda</taxon>
        <taxon>Hexapoda</taxon>
        <taxon>Insecta</taxon>
        <taxon>Pterygota</taxon>
        <taxon>Neoptera</taxon>
        <taxon>Endopterygota</taxon>
        <taxon>Coleoptera</taxon>
        <taxon>Polyphaga</taxon>
        <taxon>Cucujiformia</taxon>
        <taxon>Tenebrionidae</taxon>
        <taxon>Zophobas</taxon>
    </lineage>
</organism>
<dbReference type="InterPro" id="IPR042099">
    <property type="entry name" value="ANL_N_sf"/>
</dbReference>
<comment type="catalytic activity">
    <reaction evidence="6">
        <text>a medium-chain fatty acid + ATP + CoA = a medium-chain fatty acyl-CoA + AMP + diphosphate</text>
        <dbReference type="Rhea" id="RHEA:48340"/>
        <dbReference type="ChEBI" id="CHEBI:30616"/>
        <dbReference type="ChEBI" id="CHEBI:33019"/>
        <dbReference type="ChEBI" id="CHEBI:57287"/>
        <dbReference type="ChEBI" id="CHEBI:59558"/>
        <dbReference type="ChEBI" id="CHEBI:90546"/>
        <dbReference type="ChEBI" id="CHEBI:456215"/>
        <dbReference type="EC" id="6.2.1.2"/>
    </reaction>
</comment>
<dbReference type="EMBL" id="JALNTZ010000374">
    <property type="protein sequence ID" value="KAJ3634514.1"/>
    <property type="molecule type" value="Genomic_DNA"/>
</dbReference>
<evidence type="ECO:0000313" key="10">
    <source>
        <dbReference type="Proteomes" id="UP001168821"/>
    </source>
</evidence>
<sequence>MTSNPLPSKGLHLHHTYLKFCKFRKISLLGQRKAGTVGSAVGELVVSVRDEVNKEVATGEEGEVCVKGPSVFSGYKDNPEANEEGFMEGWFRTGDRGSKDPAGFITLTGRIKELINRGGEKISPNEIDSALLEFKGVIEAVSFGAPDPLYGEVVHAAVVIKDPEDPKKMELLLKEFLLTKLAPFKVPQVFYFSNDLPKTATGKIQRKHIASKFLNTQ</sequence>
<feature type="domain" description="AMP-binding enzyme C-terminal" evidence="8">
    <location>
        <begin position="126"/>
        <end position="203"/>
    </location>
</feature>
<dbReference type="Gene3D" id="3.40.50.12780">
    <property type="entry name" value="N-terminal domain of ligase-like"/>
    <property type="match status" value="1"/>
</dbReference>
<keyword evidence="2" id="KW-0436">Ligase</keyword>
<comment type="caution">
    <text evidence="9">The sequence shown here is derived from an EMBL/GenBank/DDBJ whole genome shotgun (WGS) entry which is preliminary data.</text>
</comment>
<evidence type="ECO:0000256" key="6">
    <source>
        <dbReference type="ARBA" id="ARBA00048277"/>
    </source>
</evidence>
<evidence type="ECO:0000256" key="2">
    <source>
        <dbReference type="ARBA" id="ARBA00022598"/>
    </source>
</evidence>
<evidence type="ECO:0000259" key="7">
    <source>
        <dbReference type="Pfam" id="PF00501"/>
    </source>
</evidence>
<dbReference type="GO" id="GO:0031956">
    <property type="term" value="F:medium-chain fatty acid-CoA ligase activity"/>
    <property type="evidence" value="ECO:0007669"/>
    <property type="project" value="UniProtKB-EC"/>
</dbReference>
<dbReference type="AlphaFoldDB" id="A0AA38HJL0"/>
<dbReference type="Pfam" id="PF13193">
    <property type="entry name" value="AMP-binding_C"/>
    <property type="match status" value="1"/>
</dbReference>
<reference evidence="9" key="1">
    <citation type="journal article" date="2023" name="G3 (Bethesda)">
        <title>Whole genome assemblies of Zophobas morio and Tenebrio molitor.</title>
        <authorList>
            <person name="Kaur S."/>
            <person name="Stinson S.A."/>
            <person name="diCenzo G.C."/>
        </authorList>
    </citation>
    <scope>NUCLEOTIDE SEQUENCE</scope>
    <source>
        <strain evidence="9">QUZm001</strain>
    </source>
</reference>
<protein>
    <recommendedName>
        <fullName evidence="4">Medium-chain acyl-CoA ligase ACSF2, mitochondrial</fullName>
    </recommendedName>
</protein>
<dbReference type="InterPro" id="IPR045851">
    <property type="entry name" value="AMP-bd_C_sf"/>
</dbReference>
<dbReference type="Pfam" id="PF00501">
    <property type="entry name" value="AMP-binding"/>
    <property type="match status" value="1"/>
</dbReference>